<feature type="transmembrane region" description="Helical" evidence="1">
    <location>
        <begin position="236"/>
        <end position="259"/>
    </location>
</feature>
<dbReference type="AlphaFoldDB" id="A0A2P6NVC5"/>
<keyword evidence="1" id="KW-0472">Membrane</keyword>
<reference evidence="3 4" key="1">
    <citation type="journal article" date="2018" name="Genome Biol. Evol.">
        <title>Multiple Roots of Fruiting Body Formation in Amoebozoa.</title>
        <authorList>
            <person name="Hillmann F."/>
            <person name="Forbes G."/>
            <person name="Novohradska S."/>
            <person name="Ferling I."/>
            <person name="Riege K."/>
            <person name="Groth M."/>
            <person name="Westermann M."/>
            <person name="Marz M."/>
            <person name="Spaller T."/>
            <person name="Winckler T."/>
            <person name="Schaap P."/>
            <person name="Glockner G."/>
        </authorList>
    </citation>
    <scope>NUCLEOTIDE SEQUENCE [LARGE SCALE GENOMIC DNA]</scope>
    <source>
        <strain evidence="3 4">Jena</strain>
    </source>
</reference>
<accession>A0A2P6NVC5</accession>
<dbReference type="Proteomes" id="UP000241769">
    <property type="component" value="Unassembled WGS sequence"/>
</dbReference>
<proteinExistence type="predicted"/>
<feature type="chain" id="PRO_5015170353" evidence="2">
    <location>
        <begin position="19"/>
        <end position="300"/>
    </location>
</feature>
<keyword evidence="1" id="KW-1133">Transmembrane helix</keyword>
<keyword evidence="4" id="KW-1185">Reference proteome</keyword>
<keyword evidence="2" id="KW-0732">Signal</keyword>
<dbReference type="InParanoid" id="A0A2P6NVC5"/>
<name>A0A2P6NVC5_9EUKA</name>
<comment type="caution">
    <text evidence="3">The sequence shown here is derived from an EMBL/GenBank/DDBJ whole genome shotgun (WGS) entry which is preliminary data.</text>
</comment>
<evidence type="ECO:0000256" key="1">
    <source>
        <dbReference type="SAM" id="Phobius"/>
    </source>
</evidence>
<evidence type="ECO:0000313" key="4">
    <source>
        <dbReference type="Proteomes" id="UP000241769"/>
    </source>
</evidence>
<gene>
    <name evidence="3" type="ORF">PROFUN_02659</name>
</gene>
<evidence type="ECO:0000256" key="2">
    <source>
        <dbReference type="SAM" id="SignalP"/>
    </source>
</evidence>
<keyword evidence="1" id="KW-0812">Transmembrane</keyword>
<feature type="transmembrane region" description="Helical" evidence="1">
    <location>
        <begin position="213"/>
        <end position="230"/>
    </location>
</feature>
<protein>
    <submittedName>
        <fullName evidence="3">Uncharacterized protein</fullName>
    </submittedName>
</protein>
<feature type="transmembrane region" description="Helical" evidence="1">
    <location>
        <begin position="28"/>
        <end position="43"/>
    </location>
</feature>
<dbReference type="EMBL" id="MDYQ01000016">
    <property type="protein sequence ID" value="PRP87922.1"/>
    <property type="molecule type" value="Genomic_DNA"/>
</dbReference>
<evidence type="ECO:0000313" key="3">
    <source>
        <dbReference type="EMBL" id="PRP87922.1"/>
    </source>
</evidence>
<feature type="signal peptide" evidence="2">
    <location>
        <begin position="1"/>
        <end position="18"/>
    </location>
</feature>
<sequence length="300" mass="32509">MQAIRVCLLLSIVPVVLAGSGASNDVMGLKILIFIFCLIFGCIRRHRLRHQYQVYTNDPCISSYGSNQGQCSTSTTVVYTETGPQTYNYPPQPYSYPAQQPAPYSPYGQPSQAHAAAVPPQFQSNEPAYRAPTSFAPSAPTAGPSTLMCFLTHFESRSTGPLMATPSIPRLPVRRKESPYHRCRSNLAVLTRKHFQEMRKQARKASEMQTSNMRTVLLLMIPRLVLGQGLPEGIPLAAVIVPCVVVGLGFLVVCGCIIAKCCCYGIALGAAATGGLNGGEALYRPDQQPQPAYEPNTLTA</sequence>
<organism evidence="3 4">
    <name type="scientific">Planoprotostelium fungivorum</name>
    <dbReference type="NCBI Taxonomy" id="1890364"/>
    <lineage>
        <taxon>Eukaryota</taxon>
        <taxon>Amoebozoa</taxon>
        <taxon>Evosea</taxon>
        <taxon>Variosea</taxon>
        <taxon>Cavosteliida</taxon>
        <taxon>Cavosteliaceae</taxon>
        <taxon>Planoprotostelium</taxon>
    </lineage>
</organism>